<sequence>MAHQSADISARARYGTVGKTILYTPLVAAGQSADRTDSGNRYVGKRNIL</sequence>
<reference evidence="1" key="1">
    <citation type="submission" date="2019-08" db="EMBL/GenBank/DDBJ databases">
        <authorList>
            <person name="Kucharzyk K."/>
            <person name="Murdoch R.W."/>
            <person name="Higgins S."/>
            <person name="Loffler F."/>
        </authorList>
    </citation>
    <scope>NUCLEOTIDE SEQUENCE</scope>
</reference>
<accession>A0A645BK68</accession>
<evidence type="ECO:0000313" key="1">
    <source>
        <dbReference type="EMBL" id="MPM62174.1"/>
    </source>
</evidence>
<comment type="caution">
    <text evidence="1">The sequence shown here is derived from an EMBL/GenBank/DDBJ whole genome shotgun (WGS) entry which is preliminary data.</text>
</comment>
<name>A0A645BK68_9ZZZZ</name>
<gene>
    <name evidence="1" type="ORF">SDC9_109040</name>
</gene>
<protein>
    <submittedName>
        <fullName evidence="1">Uncharacterized protein</fullName>
    </submittedName>
</protein>
<organism evidence="1">
    <name type="scientific">bioreactor metagenome</name>
    <dbReference type="NCBI Taxonomy" id="1076179"/>
    <lineage>
        <taxon>unclassified sequences</taxon>
        <taxon>metagenomes</taxon>
        <taxon>ecological metagenomes</taxon>
    </lineage>
</organism>
<dbReference type="AlphaFoldDB" id="A0A645BK68"/>
<proteinExistence type="predicted"/>
<dbReference type="EMBL" id="VSSQ01018730">
    <property type="protein sequence ID" value="MPM62174.1"/>
    <property type="molecule type" value="Genomic_DNA"/>
</dbReference>